<evidence type="ECO:0000256" key="8">
    <source>
        <dbReference type="ARBA" id="ARBA00023163"/>
    </source>
</evidence>
<name>A0A7U6GKW5_9GAMM</name>
<dbReference type="PRINTS" id="PR00039">
    <property type="entry name" value="HTHLYSR"/>
</dbReference>
<dbReference type="SUPFAM" id="SSF46785">
    <property type="entry name" value="Winged helix' DNA-binding domain"/>
    <property type="match status" value="1"/>
</dbReference>
<dbReference type="GO" id="GO:0005737">
    <property type="term" value="C:cytoplasm"/>
    <property type="evidence" value="ECO:0007669"/>
    <property type="project" value="UniProtKB-SubCell"/>
</dbReference>
<dbReference type="InterPro" id="IPR000847">
    <property type="entry name" value="LysR_HTH_N"/>
</dbReference>
<reference evidence="11 12" key="1">
    <citation type="journal article" date="2014" name="PLoS ONE">
        <title>Physiological and genomic features of a novel sulfur-oxidizing gammaproteobacterium belonging to a previously uncultivated symbiotic lineage isolated from a hydrothermal vent.</title>
        <authorList>
            <person name="Nunoura T."/>
            <person name="Takaki Y."/>
            <person name="Kazama H."/>
            <person name="Kakuta J."/>
            <person name="Shimamura S."/>
            <person name="Makita H."/>
            <person name="Hirai M."/>
            <person name="Miyazaki M."/>
            <person name="Takai K."/>
        </authorList>
    </citation>
    <scope>NUCLEOTIDE SEQUENCE [LARGE SCALE GENOMIC DNA]</scope>
    <source>
        <strain evidence="11 12">Hiromi1</strain>
    </source>
</reference>
<keyword evidence="12" id="KW-1185">Reference proteome</keyword>
<dbReference type="Gene3D" id="3.40.190.10">
    <property type="entry name" value="Periplasmic binding protein-like II"/>
    <property type="match status" value="1"/>
</dbReference>
<dbReference type="GO" id="GO:0032993">
    <property type="term" value="C:protein-DNA complex"/>
    <property type="evidence" value="ECO:0007669"/>
    <property type="project" value="TreeGrafter"/>
</dbReference>
<evidence type="ECO:0000256" key="5">
    <source>
        <dbReference type="ARBA" id="ARBA00022605"/>
    </source>
</evidence>
<comment type="subcellular location">
    <subcellularLocation>
        <location evidence="1">Cytoplasm</location>
    </subcellularLocation>
</comment>
<dbReference type="OrthoDB" id="155872at2"/>
<dbReference type="InterPro" id="IPR005119">
    <property type="entry name" value="LysR_subst-bd"/>
</dbReference>
<dbReference type="KEGG" id="tbn:TBH_C2547"/>
<keyword evidence="5" id="KW-0028">Amino-acid biosynthesis</keyword>
<proteinExistence type="inferred from homology"/>
<organism evidence="11 12">
    <name type="scientific">Thiolapillus brandeum</name>
    <dbReference type="NCBI Taxonomy" id="1076588"/>
    <lineage>
        <taxon>Bacteria</taxon>
        <taxon>Pseudomonadati</taxon>
        <taxon>Pseudomonadota</taxon>
        <taxon>Gammaproteobacteria</taxon>
        <taxon>Chromatiales</taxon>
        <taxon>Sedimenticolaceae</taxon>
        <taxon>Thiolapillus</taxon>
    </lineage>
</organism>
<comment type="similarity">
    <text evidence="2">Belongs to the LysR transcriptional regulatory family.</text>
</comment>
<dbReference type="PANTHER" id="PTHR30346">
    <property type="entry name" value="TRANSCRIPTIONAL DUAL REGULATOR HCAR-RELATED"/>
    <property type="match status" value="1"/>
</dbReference>
<dbReference type="SUPFAM" id="SSF53850">
    <property type="entry name" value="Periplasmic binding protein-like II"/>
    <property type="match status" value="1"/>
</dbReference>
<dbReference type="CDD" id="cd08441">
    <property type="entry name" value="PBP2_MetR"/>
    <property type="match status" value="1"/>
</dbReference>
<keyword evidence="7" id="KW-0238">DNA-binding</keyword>
<keyword evidence="8" id="KW-0804">Transcription</keyword>
<dbReference type="AlphaFoldDB" id="A0A7U6GKW5"/>
<evidence type="ECO:0000256" key="7">
    <source>
        <dbReference type="ARBA" id="ARBA00023125"/>
    </source>
</evidence>
<evidence type="ECO:0000256" key="9">
    <source>
        <dbReference type="ARBA" id="ARBA00023167"/>
    </source>
</evidence>
<evidence type="ECO:0000313" key="11">
    <source>
        <dbReference type="EMBL" id="BAO45453.1"/>
    </source>
</evidence>
<dbReference type="PROSITE" id="PS50931">
    <property type="entry name" value="HTH_LYSR"/>
    <property type="match status" value="1"/>
</dbReference>
<dbReference type="InterPro" id="IPR036388">
    <property type="entry name" value="WH-like_DNA-bd_sf"/>
</dbReference>
<evidence type="ECO:0000313" key="12">
    <source>
        <dbReference type="Proteomes" id="UP000031631"/>
    </source>
</evidence>
<dbReference type="GO" id="GO:0003677">
    <property type="term" value="F:DNA binding"/>
    <property type="evidence" value="ECO:0007669"/>
    <property type="project" value="UniProtKB-KW"/>
</dbReference>
<dbReference type="Gene3D" id="1.10.10.10">
    <property type="entry name" value="Winged helix-like DNA-binding domain superfamily/Winged helix DNA-binding domain"/>
    <property type="match status" value="1"/>
</dbReference>
<accession>A0A7U6GKW5</accession>
<sequence length="305" mass="33834">MYLGVSHLRCLEALAATGSLTAAAQRLHLTQSALSHQIKGLEQHFGVTLFRRKSRPLNLTPAGERLLSLARDVLPLMEGCEYALERMGHGKTGRLHIAIECHSCFKWLMPTLDSYRESWPEVELDLTQAHSFDPLPALRSGRVDLVITSDPQVDPALVFHPLFSYESLLAVASNHVLAQQEYVRPADLADETLITYPVDPARLDVFSRFLSPAGVQPAAIRRVELTPLIIQLVASGRGVCALPAWALEEYRKGNQLQMLRLGRTGVRATLYAGIRAEDDSADYLSAFLQQASRTCFAQLPDIRQP</sequence>
<dbReference type="FunFam" id="1.10.10.10:FF:000001">
    <property type="entry name" value="LysR family transcriptional regulator"/>
    <property type="match status" value="1"/>
</dbReference>
<dbReference type="PANTHER" id="PTHR30346:SF28">
    <property type="entry name" value="HTH-TYPE TRANSCRIPTIONAL REGULATOR CYNR"/>
    <property type="match status" value="1"/>
</dbReference>
<dbReference type="RefSeq" id="WP_041069109.1">
    <property type="nucleotide sequence ID" value="NZ_AP012273.1"/>
</dbReference>
<dbReference type="InterPro" id="IPR037406">
    <property type="entry name" value="MetR_PBP2"/>
</dbReference>
<dbReference type="GO" id="GO:0009086">
    <property type="term" value="P:methionine biosynthetic process"/>
    <property type="evidence" value="ECO:0007669"/>
    <property type="project" value="UniProtKB-KW"/>
</dbReference>
<dbReference type="Pfam" id="PF00126">
    <property type="entry name" value="HTH_1"/>
    <property type="match status" value="1"/>
</dbReference>
<evidence type="ECO:0000256" key="1">
    <source>
        <dbReference type="ARBA" id="ARBA00004496"/>
    </source>
</evidence>
<keyword evidence="6" id="KW-0805">Transcription regulation</keyword>
<dbReference type="EMBL" id="AP012273">
    <property type="protein sequence ID" value="BAO45453.1"/>
    <property type="molecule type" value="Genomic_DNA"/>
</dbReference>
<keyword evidence="4" id="KW-0963">Cytoplasm</keyword>
<evidence type="ECO:0000256" key="6">
    <source>
        <dbReference type="ARBA" id="ARBA00023015"/>
    </source>
</evidence>
<evidence type="ECO:0000259" key="10">
    <source>
        <dbReference type="PROSITE" id="PS50931"/>
    </source>
</evidence>
<feature type="domain" description="HTH lysR-type" evidence="10">
    <location>
        <begin position="1"/>
        <end position="60"/>
    </location>
</feature>
<evidence type="ECO:0000256" key="4">
    <source>
        <dbReference type="ARBA" id="ARBA00022490"/>
    </source>
</evidence>
<protein>
    <recommendedName>
        <fullName evidence="3">HTH-type transcriptional regulator MetR</fullName>
    </recommendedName>
</protein>
<dbReference type="Proteomes" id="UP000031631">
    <property type="component" value="Chromosome"/>
</dbReference>
<dbReference type="Pfam" id="PF03466">
    <property type="entry name" value="LysR_substrate"/>
    <property type="match status" value="1"/>
</dbReference>
<evidence type="ECO:0000256" key="2">
    <source>
        <dbReference type="ARBA" id="ARBA00009437"/>
    </source>
</evidence>
<dbReference type="GO" id="GO:0003700">
    <property type="term" value="F:DNA-binding transcription factor activity"/>
    <property type="evidence" value="ECO:0007669"/>
    <property type="project" value="InterPro"/>
</dbReference>
<gene>
    <name evidence="11" type="ORF">TBH_C2547</name>
</gene>
<dbReference type="InterPro" id="IPR036390">
    <property type="entry name" value="WH_DNA-bd_sf"/>
</dbReference>
<keyword evidence="9" id="KW-0486">Methionine biosynthesis</keyword>
<evidence type="ECO:0000256" key="3">
    <source>
        <dbReference type="ARBA" id="ARBA00019365"/>
    </source>
</evidence>